<protein>
    <submittedName>
        <fullName evidence="1">Uncharacterized protein</fullName>
    </submittedName>
</protein>
<accession>A0A0A8XYZ2</accession>
<organism evidence="1">
    <name type="scientific">Arundo donax</name>
    <name type="common">Giant reed</name>
    <name type="synonym">Donax arundinaceus</name>
    <dbReference type="NCBI Taxonomy" id="35708"/>
    <lineage>
        <taxon>Eukaryota</taxon>
        <taxon>Viridiplantae</taxon>
        <taxon>Streptophyta</taxon>
        <taxon>Embryophyta</taxon>
        <taxon>Tracheophyta</taxon>
        <taxon>Spermatophyta</taxon>
        <taxon>Magnoliopsida</taxon>
        <taxon>Liliopsida</taxon>
        <taxon>Poales</taxon>
        <taxon>Poaceae</taxon>
        <taxon>PACMAD clade</taxon>
        <taxon>Arundinoideae</taxon>
        <taxon>Arundineae</taxon>
        <taxon>Arundo</taxon>
    </lineage>
</organism>
<dbReference type="AlphaFoldDB" id="A0A0A8XYZ2"/>
<evidence type="ECO:0000313" key="1">
    <source>
        <dbReference type="EMBL" id="JAD19071.1"/>
    </source>
</evidence>
<sequence>MYGKIRHVANNTSHKACRFPHLNAANLRAFKKHNAASN</sequence>
<reference evidence="1" key="1">
    <citation type="submission" date="2014-09" db="EMBL/GenBank/DDBJ databases">
        <authorList>
            <person name="Magalhaes I.L.F."/>
            <person name="Oliveira U."/>
            <person name="Santos F.R."/>
            <person name="Vidigal T.H.D.A."/>
            <person name="Brescovit A.D."/>
            <person name="Santos A.J."/>
        </authorList>
    </citation>
    <scope>NUCLEOTIDE SEQUENCE</scope>
    <source>
        <tissue evidence="1">Shoot tissue taken approximately 20 cm above the soil surface</tissue>
    </source>
</reference>
<proteinExistence type="predicted"/>
<dbReference type="EMBL" id="GBRH01278824">
    <property type="protein sequence ID" value="JAD19071.1"/>
    <property type="molecule type" value="Transcribed_RNA"/>
</dbReference>
<reference evidence="1" key="2">
    <citation type="journal article" date="2015" name="Data Brief">
        <title>Shoot transcriptome of the giant reed, Arundo donax.</title>
        <authorList>
            <person name="Barrero R.A."/>
            <person name="Guerrero F.D."/>
            <person name="Moolhuijzen P."/>
            <person name="Goolsby J.A."/>
            <person name="Tidwell J."/>
            <person name="Bellgard S.E."/>
            <person name="Bellgard M.I."/>
        </authorList>
    </citation>
    <scope>NUCLEOTIDE SEQUENCE</scope>
    <source>
        <tissue evidence="1">Shoot tissue taken approximately 20 cm above the soil surface</tissue>
    </source>
</reference>
<name>A0A0A8XYZ2_ARUDO</name>